<keyword evidence="3" id="KW-0067">ATP-binding</keyword>
<feature type="domain" description="Carboxyltransferase" evidence="4">
    <location>
        <begin position="23"/>
        <end position="291"/>
    </location>
</feature>
<sequence length="291" mass="31550">MIEVLSTGPLALFQDRGRFGYASLGVGSSGSFDRLSAARANHAVGNSPHAPVIEVVFGGFSFRTFERADIIVTGIDAPITVHSSTGVKKLYTNTIIHLTSGNQVHIGAAEYGLRAYVAIRGGFAPPHTLGSASTDVLAHIGPDPIQAGDVIATTREFIQEDPWWPLLNSIPPLWRRMPTETLRVMPGPRRDWFDDRAWELLLSQEYTVSATSNRIGLRLEASAPLERRIVQELPSEGMVRGAIQVPPNGMPVVFGPDHPVTGGYPVIAVLTERSCDRSAQLPPGAKVRFKL</sequence>
<evidence type="ECO:0000313" key="6">
    <source>
        <dbReference type="Proteomes" id="UP001183619"/>
    </source>
</evidence>
<keyword evidence="2" id="KW-0378">Hydrolase</keyword>
<reference evidence="5 6" key="1">
    <citation type="submission" date="2023-07" db="EMBL/GenBank/DDBJ databases">
        <title>Sequencing the genomes of 1000 actinobacteria strains.</title>
        <authorList>
            <person name="Klenk H.-P."/>
        </authorList>
    </citation>
    <scope>NUCLEOTIDE SEQUENCE [LARGE SCALE GENOMIC DNA]</scope>
    <source>
        <strain evidence="5 6">DSM 44508</strain>
    </source>
</reference>
<dbReference type="Gene3D" id="2.40.100.10">
    <property type="entry name" value="Cyclophilin-like"/>
    <property type="match status" value="1"/>
</dbReference>
<evidence type="ECO:0000256" key="1">
    <source>
        <dbReference type="ARBA" id="ARBA00022741"/>
    </source>
</evidence>
<evidence type="ECO:0000259" key="4">
    <source>
        <dbReference type="SMART" id="SM00797"/>
    </source>
</evidence>
<evidence type="ECO:0000256" key="2">
    <source>
        <dbReference type="ARBA" id="ARBA00022801"/>
    </source>
</evidence>
<accession>A0ABU2B5H2</accession>
<dbReference type="InterPro" id="IPR029000">
    <property type="entry name" value="Cyclophilin-like_dom_sf"/>
</dbReference>
<dbReference type="InterPro" id="IPR003778">
    <property type="entry name" value="CT_A_B"/>
</dbReference>
<dbReference type="Pfam" id="PF02626">
    <property type="entry name" value="CT_A_B"/>
    <property type="match status" value="1"/>
</dbReference>
<dbReference type="PANTHER" id="PTHR43309:SF3">
    <property type="entry name" value="5-OXOPROLINASE SUBUNIT C"/>
    <property type="match status" value="1"/>
</dbReference>
<keyword evidence="1" id="KW-0547">Nucleotide-binding</keyword>
<gene>
    <name evidence="5" type="ORF">J2S37_000408</name>
</gene>
<evidence type="ECO:0000313" key="5">
    <source>
        <dbReference type="EMBL" id="MDR7353870.1"/>
    </source>
</evidence>
<dbReference type="SMART" id="SM00797">
    <property type="entry name" value="AHS2"/>
    <property type="match status" value="1"/>
</dbReference>
<organism evidence="5 6">
    <name type="scientific">Corynebacterium felinum</name>
    <dbReference type="NCBI Taxonomy" id="131318"/>
    <lineage>
        <taxon>Bacteria</taxon>
        <taxon>Bacillati</taxon>
        <taxon>Actinomycetota</taxon>
        <taxon>Actinomycetes</taxon>
        <taxon>Mycobacteriales</taxon>
        <taxon>Corynebacteriaceae</taxon>
        <taxon>Corynebacterium</taxon>
    </lineage>
</organism>
<keyword evidence="6" id="KW-1185">Reference proteome</keyword>
<dbReference type="InterPro" id="IPR052708">
    <property type="entry name" value="PxpC"/>
</dbReference>
<name>A0ABU2B5H2_9CORY</name>
<dbReference type="EMBL" id="JAVDYF010000001">
    <property type="protein sequence ID" value="MDR7353870.1"/>
    <property type="molecule type" value="Genomic_DNA"/>
</dbReference>
<protein>
    <submittedName>
        <fullName evidence="5">Biotin-dependent carboxylase-like uncharacterized protein</fullName>
    </submittedName>
</protein>
<comment type="caution">
    <text evidence="5">The sequence shown here is derived from an EMBL/GenBank/DDBJ whole genome shotgun (WGS) entry which is preliminary data.</text>
</comment>
<proteinExistence type="predicted"/>
<dbReference type="NCBIfam" id="TIGR00724">
    <property type="entry name" value="urea_amlyse_rel"/>
    <property type="match status" value="1"/>
</dbReference>
<dbReference type="SUPFAM" id="SSF50891">
    <property type="entry name" value="Cyclophilin-like"/>
    <property type="match status" value="1"/>
</dbReference>
<dbReference type="PANTHER" id="PTHR43309">
    <property type="entry name" value="5-OXOPROLINASE SUBUNIT C"/>
    <property type="match status" value="1"/>
</dbReference>
<dbReference type="RefSeq" id="WP_277103800.1">
    <property type="nucleotide sequence ID" value="NZ_BAAAJS010000014.1"/>
</dbReference>
<evidence type="ECO:0000256" key="3">
    <source>
        <dbReference type="ARBA" id="ARBA00022840"/>
    </source>
</evidence>
<dbReference type="Proteomes" id="UP001183619">
    <property type="component" value="Unassembled WGS sequence"/>
</dbReference>